<dbReference type="Gene3D" id="3.40.50.300">
    <property type="entry name" value="P-loop containing nucleotide triphosphate hydrolases"/>
    <property type="match status" value="1"/>
</dbReference>
<sequence>MADSVVSSIVNLAVDNLSRLLIDEVNLLSGVKDDITSLSNDLRFMAAFLKNSEGKRSNELVREMVNQIREVAFQSEDTIDMYVVNVARHKSLNKLRRCFHSVGHVSMLHEVNAQVKAIKSTLEGIYKNIAIYGIDEMDFKSSGATEGAGVEYVHRRRRDVEEKEVLREPDPNLNVVSIIGMGGLGKTTLAKKVYNKDELKNMFDCCAWSYVSNDYIIRDLLLSLLKCLKPSIVECKDLSVEELKDKLSECLKGKKYLVVLDDIWKTQVWDELKGAFPDDRNGSRIIITSRLREVALYSRASFVYDLPFLDEEVSWKSSPRRSLEIKSVHLI</sequence>
<keyword evidence="2" id="KW-0547">Nucleotide-binding</keyword>
<organism evidence="6 7">
    <name type="scientific">Stylosanthes scabra</name>
    <dbReference type="NCBI Taxonomy" id="79078"/>
    <lineage>
        <taxon>Eukaryota</taxon>
        <taxon>Viridiplantae</taxon>
        <taxon>Streptophyta</taxon>
        <taxon>Embryophyta</taxon>
        <taxon>Tracheophyta</taxon>
        <taxon>Spermatophyta</taxon>
        <taxon>Magnoliopsida</taxon>
        <taxon>eudicotyledons</taxon>
        <taxon>Gunneridae</taxon>
        <taxon>Pentapetalae</taxon>
        <taxon>rosids</taxon>
        <taxon>fabids</taxon>
        <taxon>Fabales</taxon>
        <taxon>Fabaceae</taxon>
        <taxon>Papilionoideae</taxon>
        <taxon>50 kb inversion clade</taxon>
        <taxon>dalbergioids sensu lato</taxon>
        <taxon>Dalbergieae</taxon>
        <taxon>Pterocarpus clade</taxon>
        <taxon>Stylosanthes</taxon>
    </lineage>
</organism>
<dbReference type="PANTHER" id="PTHR19338:SF73">
    <property type="entry name" value="DISEASE RESISTANCE PROTEIN RGA2-LIKE"/>
    <property type="match status" value="1"/>
</dbReference>
<evidence type="ECO:0000256" key="3">
    <source>
        <dbReference type="ARBA" id="ARBA00022821"/>
    </source>
</evidence>
<dbReference type="Pfam" id="PF18052">
    <property type="entry name" value="Rx_N"/>
    <property type="match status" value="1"/>
</dbReference>
<name>A0ABU6XND9_9FABA</name>
<evidence type="ECO:0000259" key="5">
    <source>
        <dbReference type="Pfam" id="PF18052"/>
    </source>
</evidence>
<evidence type="ECO:0000313" key="7">
    <source>
        <dbReference type="Proteomes" id="UP001341840"/>
    </source>
</evidence>
<dbReference type="InterPro" id="IPR027417">
    <property type="entry name" value="P-loop_NTPase"/>
</dbReference>
<dbReference type="Gene3D" id="1.20.5.4130">
    <property type="match status" value="1"/>
</dbReference>
<comment type="caution">
    <text evidence="6">The sequence shown here is derived from an EMBL/GenBank/DDBJ whole genome shotgun (WGS) entry which is preliminary data.</text>
</comment>
<dbReference type="EMBL" id="JASCZI010212423">
    <property type="protein sequence ID" value="MED6199412.1"/>
    <property type="molecule type" value="Genomic_DNA"/>
</dbReference>
<dbReference type="InterPro" id="IPR041118">
    <property type="entry name" value="Rx_N"/>
</dbReference>
<evidence type="ECO:0000256" key="1">
    <source>
        <dbReference type="ARBA" id="ARBA00022737"/>
    </source>
</evidence>
<keyword evidence="3" id="KW-0611">Plant defense</keyword>
<dbReference type="CDD" id="cd14798">
    <property type="entry name" value="RX-CC_like"/>
    <property type="match status" value="1"/>
</dbReference>
<evidence type="ECO:0000313" key="6">
    <source>
        <dbReference type="EMBL" id="MED6199412.1"/>
    </source>
</evidence>
<dbReference type="SUPFAM" id="SSF52540">
    <property type="entry name" value="P-loop containing nucleoside triphosphate hydrolases"/>
    <property type="match status" value="1"/>
</dbReference>
<protein>
    <submittedName>
        <fullName evidence="6">Uncharacterized protein</fullName>
    </submittedName>
</protein>
<reference evidence="6 7" key="1">
    <citation type="journal article" date="2023" name="Plants (Basel)">
        <title>Bridging the Gap: Combining Genomics and Transcriptomics Approaches to Understand Stylosanthes scabra, an Orphan Legume from the Brazilian Caatinga.</title>
        <authorList>
            <person name="Ferreira-Neto J.R.C."/>
            <person name="da Silva M.D."/>
            <person name="Binneck E."/>
            <person name="de Melo N.F."/>
            <person name="da Silva R.H."/>
            <person name="de Melo A.L.T.M."/>
            <person name="Pandolfi V."/>
            <person name="Bustamante F.O."/>
            <person name="Brasileiro-Vidal A.C."/>
            <person name="Benko-Iseppon A.M."/>
        </authorList>
    </citation>
    <scope>NUCLEOTIDE SEQUENCE [LARGE SCALE GENOMIC DNA]</scope>
    <source>
        <tissue evidence="6">Leaves</tissue>
    </source>
</reference>
<dbReference type="InterPro" id="IPR038005">
    <property type="entry name" value="RX-like_CC"/>
</dbReference>
<dbReference type="PRINTS" id="PR00364">
    <property type="entry name" value="DISEASERSIST"/>
</dbReference>
<dbReference type="Pfam" id="PF00931">
    <property type="entry name" value="NB-ARC"/>
    <property type="match status" value="1"/>
</dbReference>
<feature type="domain" description="NB-ARC" evidence="4">
    <location>
        <begin position="166"/>
        <end position="316"/>
    </location>
</feature>
<keyword evidence="7" id="KW-1185">Reference proteome</keyword>
<evidence type="ECO:0000259" key="4">
    <source>
        <dbReference type="Pfam" id="PF00931"/>
    </source>
</evidence>
<accession>A0ABU6XND9</accession>
<proteinExistence type="predicted"/>
<dbReference type="Proteomes" id="UP001341840">
    <property type="component" value="Unassembled WGS sequence"/>
</dbReference>
<dbReference type="InterPro" id="IPR002182">
    <property type="entry name" value="NB-ARC"/>
</dbReference>
<feature type="domain" description="Disease resistance N-terminal" evidence="5">
    <location>
        <begin position="9"/>
        <end position="96"/>
    </location>
</feature>
<gene>
    <name evidence="6" type="ORF">PIB30_075755</name>
</gene>
<keyword evidence="1" id="KW-0677">Repeat</keyword>
<dbReference type="PANTHER" id="PTHR19338">
    <property type="entry name" value="TRANSLOCASE OF INNER MITOCHONDRIAL MEMBRANE 13 HOMOLOG"/>
    <property type="match status" value="1"/>
</dbReference>
<evidence type="ECO:0000256" key="2">
    <source>
        <dbReference type="ARBA" id="ARBA00022741"/>
    </source>
</evidence>